<feature type="compositionally biased region" description="Basic and acidic residues" evidence="1">
    <location>
        <begin position="76"/>
        <end position="86"/>
    </location>
</feature>
<protein>
    <submittedName>
        <fullName evidence="2">Uncharacterized protein</fullName>
    </submittedName>
</protein>
<dbReference type="Proteomes" id="UP000250266">
    <property type="component" value="Unassembled WGS sequence"/>
</dbReference>
<dbReference type="OrthoDB" id="2275718at2759"/>
<sequence>MAAPPKRGALFYNDKQPYTKKASELVECPLRDDDGQSKDAAQRNANSHSTVEKAVVDQAAQTSPLTDEDAVIGAKGKKETSEGKSDKARIDDLKDFARNFKLQTPIPFDLVEILTKDEVRQLELIDNQLRSIRSLNVSHNITEDPQTSNPTTVQRHGVLYSAIQGQRTPIFPPSLPWYSVPPLAPLQTGPNKAPSLVAPSK</sequence>
<evidence type="ECO:0000313" key="2">
    <source>
        <dbReference type="EMBL" id="OCK75631.1"/>
    </source>
</evidence>
<keyword evidence="3" id="KW-1185">Reference proteome</keyword>
<reference evidence="2 3" key="1">
    <citation type="journal article" date="2016" name="Nat. Commun.">
        <title>Ectomycorrhizal ecology is imprinted in the genome of the dominant symbiotic fungus Cenococcum geophilum.</title>
        <authorList>
            <consortium name="DOE Joint Genome Institute"/>
            <person name="Peter M."/>
            <person name="Kohler A."/>
            <person name="Ohm R.A."/>
            <person name="Kuo A."/>
            <person name="Krutzmann J."/>
            <person name="Morin E."/>
            <person name="Arend M."/>
            <person name="Barry K.W."/>
            <person name="Binder M."/>
            <person name="Choi C."/>
            <person name="Clum A."/>
            <person name="Copeland A."/>
            <person name="Grisel N."/>
            <person name="Haridas S."/>
            <person name="Kipfer T."/>
            <person name="LaButti K."/>
            <person name="Lindquist E."/>
            <person name="Lipzen A."/>
            <person name="Maire R."/>
            <person name="Meier B."/>
            <person name="Mihaltcheva S."/>
            <person name="Molinier V."/>
            <person name="Murat C."/>
            <person name="Poggeler S."/>
            <person name="Quandt C.A."/>
            <person name="Sperisen C."/>
            <person name="Tritt A."/>
            <person name="Tisserant E."/>
            <person name="Crous P.W."/>
            <person name="Henrissat B."/>
            <person name="Nehls U."/>
            <person name="Egli S."/>
            <person name="Spatafora J.W."/>
            <person name="Grigoriev I.V."/>
            <person name="Martin F.M."/>
        </authorList>
    </citation>
    <scope>NUCLEOTIDE SEQUENCE [LARGE SCALE GENOMIC DNA]</scope>
    <source>
        <strain evidence="2 3">CBS 459.81</strain>
    </source>
</reference>
<dbReference type="AlphaFoldDB" id="A0A8E2E1G1"/>
<proteinExistence type="predicted"/>
<dbReference type="EMBL" id="KV745292">
    <property type="protein sequence ID" value="OCK75631.1"/>
    <property type="molecule type" value="Genomic_DNA"/>
</dbReference>
<accession>A0A8E2E1G1</accession>
<organism evidence="2 3">
    <name type="scientific">Lepidopterella palustris CBS 459.81</name>
    <dbReference type="NCBI Taxonomy" id="1314670"/>
    <lineage>
        <taxon>Eukaryota</taxon>
        <taxon>Fungi</taxon>
        <taxon>Dikarya</taxon>
        <taxon>Ascomycota</taxon>
        <taxon>Pezizomycotina</taxon>
        <taxon>Dothideomycetes</taxon>
        <taxon>Pleosporomycetidae</taxon>
        <taxon>Mytilinidiales</taxon>
        <taxon>Argynnaceae</taxon>
        <taxon>Lepidopterella</taxon>
    </lineage>
</organism>
<name>A0A8E2E1G1_9PEZI</name>
<evidence type="ECO:0000313" key="3">
    <source>
        <dbReference type="Proteomes" id="UP000250266"/>
    </source>
</evidence>
<feature type="region of interest" description="Disordered" evidence="1">
    <location>
        <begin position="29"/>
        <end position="86"/>
    </location>
</feature>
<feature type="compositionally biased region" description="Basic and acidic residues" evidence="1">
    <location>
        <begin position="29"/>
        <end position="41"/>
    </location>
</feature>
<evidence type="ECO:0000256" key="1">
    <source>
        <dbReference type="SAM" id="MobiDB-lite"/>
    </source>
</evidence>
<gene>
    <name evidence="2" type="ORF">K432DRAFT_408849</name>
</gene>